<feature type="transmembrane region" description="Helical" evidence="1">
    <location>
        <begin position="7"/>
        <end position="27"/>
    </location>
</feature>
<name>A0A6C0AW11_9ZZZZ</name>
<proteinExistence type="predicted"/>
<sequence length="80" mass="9138">MFKATTVISNSLLISTFAVSGGLFNYFYNKFHKNKYEVYYNYGDIPIIYNNGFFIGGIIGLTIGYLKCPYVLCQIPKLEN</sequence>
<keyword evidence="1" id="KW-0812">Transmembrane</keyword>
<evidence type="ECO:0000256" key="1">
    <source>
        <dbReference type="SAM" id="Phobius"/>
    </source>
</evidence>
<feature type="transmembrane region" description="Helical" evidence="1">
    <location>
        <begin position="47"/>
        <end position="66"/>
    </location>
</feature>
<protein>
    <submittedName>
        <fullName evidence="2">Uncharacterized protein</fullName>
    </submittedName>
</protein>
<dbReference type="AlphaFoldDB" id="A0A6C0AW11"/>
<keyword evidence="1" id="KW-0472">Membrane</keyword>
<keyword evidence="1" id="KW-1133">Transmembrane helix</keyword>
<reference evidence="2" key="1">
    <citation type="journal article" date="2020" name="Nature">
        <title>Giant virus diversity and host interactions through global metagenomics.</title>
        <authorList>
            <person name="Schulz F."/>
            <person name="Roux S."/>
            <person name="Paez-Espino D."/>
            <person name="Jungbluth S."/>
            <person name="Walsh D.A."/>
            <person name="Denef V.J."/>
            <person name="McMahon K.D."/>
            <person name="Konstantinidis K.T."/>
            <person name="Eloe-Fadrosh E.A."/>
            <person name="Kyrpides N.C."/>
            <person name="Woyke T."/>
        </authorList>
    </citation>
    <scope>NUCLEOTIDE SEQUENCE</scope>
    <source>
        <strain evidence="2">GVMAG-S-ERX555965-48</strain>
    </source>
</reference>
<organism evidence="2">
    <name type="scientific">viral metagenome</name>
    <dbReference type="NCBI Taxonomy" id="1070528"/>
    <lineage>
        <taxon>unclassified sequences</taxon>
        <taxon>metagenomes</taxon>
        <taxon>organismal metagenomes</taxon>
    </lineage>
</organism>
<evidence type="ECO:0000313" key="2">
    <source>
        <dbReference type="EMBL" id="QHS84014.1"/>
    </source>
</evidence>
<accession>A0A6C0AW11</accession>
<dbReference type="EMBL" id="MN738771">
    <property type="protein sequence ID" value="QHS84014.1"/>
    <property type="molecule type" value="Genomic_DNA"/>
</dbReference>